<evidence type="ECO:0000256" key="1">
    <source>
        <dbReference type="SAM" id="Phobius"/>
    </source>
</evidence>
<dbReference type="Pfam" id="PF01578">
    <property type="entry name" value="Cytochrom_C_asm"/>
    <property type="match status" value="1"/>
</dbReference>
<dbReference type="InterPro" id="IPR052372">
    <property type="entry name" value="YpjD/HemX"/>
</dbReference>
<feature type="transmembrane region" description="Helical" evidence="1">
    <location>
        <begin position="119"/>
        <end position="142"/>
    </location>
</feature>
<keyword evidence="4" id="KW-1185">Reference proteome</keyword>
<organism evidence="3 4">
    <name type="scientific">Reinekea marina</name>
    <dbReference type="NCBI Taxonomy" id="1310421"/>
    <lineage>
        <taxon>Bacteria</taxon>
        <taxon>Pseudomonadati</taxon>
        <taxon>Pseudomonadota</taxon>
        <taxon>Gammaproteobacteria</taxon>
        <taxon>Oceanospirillales</taxon>
        <taxon>Saccharospirillaceae</taxon>
        <taxon>Reinekea</taxon>
    </lineage>
</organism>
<reference evidence="4" key="1">
    <citation type="journal article" date="2019" name="Int. J. Syst. Evol. Microbiol.">
        <title>The Global Catalogue of Microorganisms (GCM) 10K type strain sequencing project: providing services to taxonomists for standard genome sequencing and annotation.</title>
        <authorList>
            <consortium name="The Broad Institute Genomics Platform"/>
            <consortium name="The Broad Institute Genome Sequencing Center for Infectious Disease"/>
            <person name="Wu L."/>
            <person name="Ma J."/>
        </authorList>
    </citation>
    <scope>NUCLEOTIDE SEQUENCE [LARGE SCALE GENOMIC DNA]</scope>
    <source>
        <strain evidence="4">CECT 8288</strain>
    </source>
</reference>
<feature type="transmembrane region" description="Helical" evidence="1">
    <location>
        <begin position="207"/>
        <end position="227"/>
    </location>
</feature>
<feature type="transmembrane region" description="Helical" evidence="1">
    <location>
        <begin position="88"/>
        <end position="107"/>
    </location>
</feature>
<dbReference type="PANTHER" id="PTHR38034">
    <property type="entry name" value="INNER MEMBRANE PROTEIN YPJD"/>
    <property type="match status" value="1"/>
</dbReference>
<feature type="transmembrane region" description="Helical" evidence="1">
    <location>
        <begin position="61"/>
        <end position="82"/>
    </location>
</feature>
<keyword evidence="1" id="KW-0472">Membrane</keyword>
<feature type="transmembrane region" description="Helical" evidence="1">
    <location>
        <begin position="173"/>
        <end position="195"/>
    </location>
</feature>
<dbReference type="Proteomes" id="UP001595710">
    <property type="component" value="Unassembled WGS sequence"/>
</dbReference>
<gene>
    <name evidence="3" type="ORF">ACFOND_01935</name>
</gene>
<comment type="caution">
    <text evidence="3">The sequence shown here is derived from an EMBL/GenBank/DDBJ whole genome shotgun (WGS) entry which is preliminary data.</text>
</comment>
<evidence type="ECO:0000259" key="2">
    <source>
        <dbReference type="Pfam" id="PF01578"/>
    </source>
</evidence>
<accession>A0ABV7WPC3</accession>
<feature type="transmembrane region" description="Helical" evidence="1">
    <location>
        <begin position="233"/>
        <end position="256"/>
    </location>
</feature>
<dbReference type="EMBL" id="JBHRYN010000004">
    <property type="protein sequence ID" value="MFC3700385.1"/>
    <property type="molecule type" value="Genomic_DNA"/>
</dbReference>
<dbReference type="PANTHER" id="PTHR38034:SF1">
    <property type="entry name" value="INNER MEMBRANE PROTEIN YPJD"/>
    <property type="match status" value="1"/>
</dbReference>
<sequence length="261" mass="29197">MLLWMAILTYLISGAVATYALYKGKKVNNWALYTFAIVGLLSHSAALLSEIYTAGMLSFSLLNALSICVWMVVAVVLVSSSSKPLQNLFPFVMPFGAGLLFLGMLTPQPEAFKIYNSGMVAHIFLALLAYSVMAVATVQALLVSYQNRCLHNHQIRNRISEILPPLQTMERLMFEWVLVGFLLLTLAVATGAIYIENFFAQHLIHKTVLTIIAWCFFFYVLIAHYFLGVRGLIASRLIYIGFSFLIIGFVGSKFVLEYLLQ</sequence>
<evidence type="ECO:0000313" key="4">
    <source>
        <dbReference type="Proteomes" id="UP001595710"/>
    </source>
</evidence>
<proteinExistence type="predicted"/>
<protein>
    <submittedName>
        <fullName evidence="3">Inner membrane protein YpjD</fullName>
    </submittedName>
</protein>
<dbReference type="InterPro" id="IPR002541">
    <property type="entry name" value="Cyt_c_assembly"/>
</dbReference>
<feature type="domain" description="Cytochrome c assembly protein" evidence="2">
    <location>
        <begin position="36"/>
        <end position="259"/>
    </location>
</feature>
<keyword evidence="1" id="KW-0812">Transmembrane</keyword>
<evidence type="ECO:0000313" key="3">
    <source>
        <dbReference type="EMBL" id="MFC3700385.1"/>
    </source>
</evidence>
<dbReference type="RefSeq" id="WP_290282168.1">
    <property type="nucleotide sequence ID" value="NZ_JAUFQI010000001.1"/>
</dbReference>
<keyword evidence="1" id="KW-1133">Transmembrane helix</keyword>
<feature type="transmembrane region" description="Helical" evidence="1">
    <location>
        <begin position="30"/>
        <end position="49"/>
    </location>
</feature>
<name>A0ABV7WPC3_9GAMM</name>